<organism evidence="1 2">
    <name type="scientific">Lentithecium fluviatile CBS 122367</name>
    <dbReference type="NCBI Taxonomy" id="1168545"/>
    <lineage>
        <taxon>Eukaryota</taxon>
        <taxon>Fungi</taxon>
        <taxon>Dikarya</taxon>
        <taxon>Ascomycota</taxon>
        <taxon>Pezizomycotina</taxon>
        <taxon>Dothideomycetes</taxon>
        <taxon>Pleosporomycetidae</taxon>
        <taxon>Pleosporales</taxon>
        <taxon>Massarineae</taxon>
        <taxon>Lentitheciaceae</taxon>
        <taxon>Lentithecium</taxon>
    </lineage>
</organism>
<evidence type="ECO:0000313" key="1">
    <source>
        <dbReference type="EMBL" id="KAF2683860.1"/>
    </source>
</evidence>
<name>A0A6G1J0Y8_9PLEO</name>
<sequence>MDALDNSSGMGLGADPEVRFQQGYLWLERQISYSCWLYNVPVQHRDDYIIHGFGDHIANLPKLTLFTLSAKIKEKFPRELRDLIYENLYEPYAWYKLPVPRPDQNPTLPRLLHEVPGLNCYGNPEYTGNLAAEIKEHFIKTALVCELTDHRTLPAVLQSYEPRTDLPLASLPHRLVLHVLPDDHPGNADHLRGTPAEGGNDHIAAVLKPLLALPRIGRCRVDFVIATWGLERVKLQLQAAIPVAFTLKAHDFDVRIRSGLETQNLSSQEETHSLNPLFVHDFTGLVEVPEDAAAVVLEEWCSSKEQCSSLHDVSEVCFDLESFFFTQVSEVWAGLLQERGQGALVCRHT</sequence>
<accession>A0A6G1J0Y8</accession>
<gene>
    <name evidence="1" type="ORF">K458DRAFT_389784</name>
</gene>
<dbReference type="Proteomes" id="UP000799291">
    <property type="component" value="Unassembled WGS sequence"/>
</dbReference>
<dbReference type="AlphaFoldDB" id="A0A6G1J0Y8"/>
<evidence type="ECO:0000313" key="2">
    <source>
        <dbReference type="Proteomes" id="UP000799291"/>
    </source>
</evidence>
<dbReference type="EMBL" id="MU005583">
    <property type="protein sequence ID" value="KAF2683860.1"/>
    <property type="molecule type" value="Genomic_DNA"/>
</dbReference>
<keyword evidence="2" id="KW-1185">Reference proteome</keyword>
<reference evidence="1" key="1">
    <citation type="journal article" date="2020" name="Stud. Mycol.">
        <title>101 Dothideomycetes genomes: a test case for predicting lifestyles and emergence of pathogens.</title>
        <authorList>
            <person name="Haridas S."/>
            <person name="Albert R."/>
            <person name="Binder M."/>
            <person name="Bloem J."/>
            <person name="Labutti K."/>
            <person name="Salamov A."/>
            <person name="Andreopoulos B."/>
            <person name="Baker S."/>
            <person name="Barry K."/>
            <person name="Bills G."/>
            <person name="Bluhm B."/>
            <person name="Cannon C."/>
            <person name="Castanera R."/>
            <person name="Culley D."/>
            <person name="Daum C."/>
            <person name="Ezra D."/>
            <person name="Gonzalez J."/>
            <person name="Henrissat B."/>
            <person name="Kuo A."/>
            <person name="Liang C."/>
            <person name="Lipzen A."/>
            <person name="Lutzoni F."/>
            <person name="Magnuson J."/>
            <person name="Mondo S."/>
            <person name="Nolan M."/>
            <person name="Ohm R."/>
            <person name="Pangilinan J."/>
            <person name="Park H.-J."/>
            <person name="Ramirez L."/>
            <person name="Alfaro M."/>
            <person name="Sun H."/>
            <person name="Tritt A."/>
            <person name="Yoshinaga Y."/>
            <person name="Zwiers L.-H."/>
            <person name="Turgeon B."/>
            <person name="Goodwin S."/>
            <person name="Spatafora J."/>
            <person name="Crous P."/>
            <person name="Grigoriev I."/>
        </authorList>
    </citation>
    <scope>NUCLEOTIDE SEQUENCE</scope>
    <source>
        <strain evidence="1">CBS 122367</strain>
    </source>
</reference>
<protein>
    <submittedName>
        <fullName evidence="1">Uncharacterized protein</fullName>
    </submittedName>
</protein>
<dbReference type="OrthoDB" id="3801268at2759"/>
<proteinExistence type="predicted"/>